<feature type="repeat" description="ANK" evidence="7">
    <location>
        <begin position="459"/>
        <end position="492"/>
    </location>
</feature>
<dbReference type="EnsemblPlants" id="OPUNC07G15880.1">
    <property type="protein sequence ID" value="OPUNC07G15880.1"/>
    <property type="gene ID" value="OPUNC07G15880"/>
</dbReference>
<sequence length="766" mass="81712">MAETRAAAAAVEFGPHDTLDGELLRVLIAGDGFRLEELLVEAGHGGDGDHRNGSPPHEVPPLEDGHRVDPPQTDGLQLAINLPDADAAPVVVEAGILQSANRGAALTAYLKPCVAACLSSMARRRQARAAPGVHPPLPVAVAVAPARQLASCLLGVTSNGNTALHLVASRGYADLAKAICKKAPSLVARPNKCLDTPLHCAAKAGHLKVVARLLNMPENEATEAAAADTDAAAELAAAAEAALPMRNCLGATALYEAIRHGHTEVVNLLMSRAAELISVTSDDGVSPLYLAATTGSVRMVQELLLRPADDGRRSPASFTGREGRTALHVAATKSAELAMEILAWEPSLLTRVDSSGSSPLHFAVQYGKINIIRLFLNTEASVARICDNDGLFPLHRAAILGSTMMIDEIIGACPDFYELVDNRGRNFLHCAVEHGQDSVVRYVCQDDRFAMLLNATDSEGNTPLHLAVKYACPQVLSSLLQTASVEIDIINKDGLTVADLARRALPCGRSYYFLDPQALILNCLHWVRAPHTIDGNSHPHVDDKSGQGEEPQKEQDDMRKTGTIASVLIATVAFAAAFTVPGGFIADDHPHAGTATLARRFAFRSFVVSDAMAFVFSIVATCFLIYAGATEIPRNHRLRYNSLASGLVPLAAQFMIATFAFGFHIVLGAANRGLMIFVYVVSSASVLSCFPGIWIPWQLGLGKAILRRVGWQGLASVHSRPLTLGQLYLSLCCSFLFANIRRPFFAVLITATFVIAIALDVALPNY</sequence>
<evidence type="ECO:0000256" key="7">
    <source>
        <dbReference type="PROSITE-ProRule" id="PRU00023"/>
    </source>
</evidence>
<keyword evidence="5 7" id="KW-0040">ANK repeat</keyword>
<feature type="domain" description="PGG" evidence="10">
    <location>
        <begin position="553"/>
        <end position="665"/>
    </location>
</feature>
<dbReference type="PANTHER" id="PTHR24186">
    <property type="entry name" value="PROTEIN PHOSPHATASE 1 REGULATORY SUBUNIT"/>
    <property type="match status" value="1"/>
</dbReference>
<evidence type="ECO:0000313" key="12">
    <source>
        <dbReference type="Proteomes" id="UP000026962"/>
    </source>
</evidence>
<dbReference type="GO" id="GO:0005886">
    <property type="term" value="C:plasma membrane"/>
    <property type="evidence" value="ECO:0007669"/>
    <property type="project" value="TreeGrafter"/>
</dbReference>
<evidence type="ECO:0000256" key="3">
    <source>
        <dbReference type="ARBA" id="ARBA00022737"/>
    </source>
</evidence>
<dbReference type="OMA" id="FANIRRP"/>
<feature type="transmembrane region" description="Helical" evidence="9">
    <location>
        <begin position="717"/>
        <end position="737"/>
    </location>
</feature>
<name>A0A0E0LLL5_ORYPU</name>
<reference evidence="11" key="2">
    <citation type="submission" date="2018-05" db="EMBL/GenBank/DDBJ databases">
        <title>OpunRS2 (Oryza punctata Reference Sequence Version 2).</title>
        <authorList>
            <person name="Zhang J."/>
            <person name="Kudrna D."/>
            <person name="Lee S."/>
            <person name="Talag J."/>
            <person name="Welchert J."/>
            <person name="Wing R.A."/>
        </authorList>
    </citation>
    <scope>NUCLEOTIDE SEQUENCE [LARGE SCALE GENOMIC DNA]</scope>
</reference>
<feature type="repeat" description="ANK" evidence="7">
    <location>
        <begin position="249"/>
        <end position="281"/>
    </location>
</feature>
<dbReference type="Pfam" id="PF00023">
    <property type="entry name" value="Ank"/>
    <property type="match status" value="1"/>
</dbReference>
<dbReference type="InterPro" id="IPR036770">
    <property type="entry name" value="Ankyrin_rpt-contain_sf"/>
</dbReference>
<dbReference type="PROSITE" id="PS50297">
    <property type="entry name" value="ANK_REP_REGION"/>
    <property type="match status" value="4"/>
</dbReference>
<feature type="transmembrane region" description="Helical" evidence="9">
    <location>
        <begin position="607"/>
        <end position="627"/>
    </location>
</feature>
<accession>A0A0E0LLL5</accession>
<dbReference type="InterPro" id="IPR002110">
    <property type="entry name" value="Ankyrin_rpt"/>
</dbReference>
<dbReference type="SUPFAM" id="SSF48403">
    <property type="entry name" value="Ankyrin repeat"/>
    <property type="match status" value="1"/>
</dbReference>
<feature type="region of interest" description="Disordered" evidence="8">
    <location>
        <begin position="44"/>
        <end position="69"/>
    </location>
</feature>
<dbReference type="Pfam" id="PF13962">
    <property type="entry name" value="PGG"/>
    <property type="match status" value="1"/>
</dbReference>
<evidence type="ECO:0000256" key="4">
    <source>
        <dbReference type="ARBA" id="ARBA00022989"/>
    </source>
</evidence>
<evidence type="ECO:0000256" key="2">
    <source>
        <dbReference type="ARBA" id="ARBA00022692"/>
    </source>
</evidence>
<evidence type="ECO:0000256" key="8">
    <source>
        <dbReference type="SAM" id="MobiDB-lite"/>
    </source>
</evidence>
<organism evidence="11">
    <name type="scientific">Oryza punctata</name>
    <name type="common">Red rice</name>
    <dbReference type="NCBI Taxonomy" id="4537"/>
    <lineage>
        <taxon>Eukaryota</taxon>
        <taxon>Viridiplantae</taxon>
        <taxon>Streptophyta</taxon>
        <taxon>Embryophyta</taxon>
        <taxon>Tracheophyta</taxon>
        <taxon>Spermatophyta</taxon>
        <taxon>Magnoliopsida</taxon>
        <taxon>Liliopsida</taxon>
        <taxon>Poales</taxon>
        <taxon>Poaceae</taxon>
        <taxon>BOP clade</taxon>
        <taxon>Oryzoideae</taxon>
        <taxon>Oryzeae</taxon>
        <taxon>Oryzinae</taxon>
        <taxon>Oryza</taxon>
    </lineage>
</organism>
<feature type="transmembrane region" description="Helical" evidence="9">
    <location>
        <begin position="564"/>
        <end position="586"/>
    </location>
</feature>
<dbReference type="HOGENOM" id="CLU_000134_36_5_1"/>
<evidence type="ECO:0000259" key="10">
    <source>
        <dbReference type="Pfam" id="PF13962"/>
    </source>
</evidence>
<dbReference type="Proteomes" id="UP000026962">
    <property type="component" value="Chromosome 7"/>
</dbReference>
<reference evidence="11" key="1">
    <citation type="submission" date="2015-04" db="UniProtKB">
        <authorList>
            <consortium name="EnsemblPlants"/>
        </authorList>
    </citation>
    <scope>IDENTIFICATION</scope>
</reference>
<evidence type="ECO:0000256" key="6">
    <source>
        <dbReference type="ARBA" id="ARBA00023136"/>
    </source>
</evidence>
<keyword evidence="2 9" id="KW-0812">Transmembrane</keyword>
<keyword evidence="6 9" id="KW-0472">Membrane</keyword>
<dbReference type="Pfam" id="PF12796">
    <property type="entry name" value="Ank_2"/>
    <property type="match status" value="3"/>
</dbReference>
<comment type="subcellular location">
    <subcellularLocation>
        <location evidence="1">Membrane</location>
        <topology evidence="1">Multi-pass membrane protein</topology>
    </subcellularLocation>
</comment>
<feature type="region of interest" description="Disordered" evidence="8">
    <location>
        <begin position="535"/>
        <end position="558"/>
    </location>
</feature>
<dbReference type="eggNOG" id="KOG0504">
    <property type="taxonomic scope" value="Eukaryota"/>
</dbReference>
<feature type="transmembrane region" description="Helical" evidence="9">
    <location>
        <begin position="744"/>
        <end position="763"/>
    </location>
</feature>
<dbReference type="InterPro" id="IPR026961">
    <property type="entry name" value="PGG_dom"/>
</dbReference>
<proteinExistence type="predicted"/>
<evidence type="ECO:0000256" key="9">
    <source>
        <dbReference type="SAM" id="Phobius"/>
    </source>
</evidence>
<feature type="repeat" description="ANK" evidence="7">
    <location>
        <begin position="283"/>
        <end position="315"/>
    </location>
</feature>
<keyword evidence="3" id="KW-0677">Repeat</keyword>
<evidence type="ECO:0000313" key="11">
    <source>
        <dbReference type="EnsemblPlants" id="OPUNC07G15880.1"/>
    </source>
</evidence>
<dbReference type="SMART" id="SM00248">
    <property type="entry name" value="ANK"/>
    <property type="match status" value="8"/>
</dbReference>
<dbReference type="PANTHER" id="PTHR24186:SF50">
    <property type="entry name" value="ANKYRIN REPEAT-CONTAINING PROTEIN ITN1-LIKE ISOFORM X1"/>
    <property type="match status" value="1"/>
</dbReference>
<feature type="transmembrane region" description="Helical" evidence="9">
    <location>
        <begin position="674"/>
        <end position="697"/>
    </location>
</feature>
<feature type="transmembrane region" description="Helical" evidence="9">
    <location>
        <begin position="647"/>
        <end position="667"/>
    </location>
</feature>
<dbReference type="STRING" id="4537.A0A0E0LLL5"/>
<dbReference type="Gene3D" id="1.25.40.20">
    <property type="entry name" value="Ankyrin repeat-containing domain"/>
    <property type="match status" value="3"/>
</dbReference>
<dbReference type="AlphaFoldDB" id="A0A0E0LLL5"/>
<evidence type="ECO:0000256" key="1">
    <source>
        <dbReference type="ARBA" id="ARBA00004141"/>
    </source>
</evidence>
<protein>
    <recommendedName>
        <fullName evidence="10">PGG domain-containing protein</fullName>
    </recommendedName>
</protein>
<dbReference type="PROSITE" id="PS50088">
    <property type="entry name" value="ANK_REPEAT"/>
    <property type="match status" value="4"/>
</dbReference>
<evidence type="ECO:0000256" key="5">
    <source>
        <dbReference type="ARBA" id="ARBA00023043"/>
    </source>
</evidence>
<feature type="compositionally biased region" description="Basic and acidic residues" evidence="8">
    <location>
        <begin position="537"/>
        <end position="558"/>
    </location>
</feature>
<keyword evidence="12" id="KW-1185">Reference proteome</keyword>
<dbReference type="Gramene" id="OPUNC07G15880.1">
    <property type="protein sequence ID" value="OPUNC07G15880.1"/>
    <property type="gene ID" value="OPUNC07G15880"/>
</dbReference>
<feature type="repeat" description="ANK" evidence="7">
    <location>
        <begin position="355"/>
        <end position="382"/>
    </location>
</feature>
<keyword evidence="4 9" id="KW-1133">Transmembrane helix</keyword>